<keyword evidence="2" id="KW-1185">Reference proteome</keyword>
<dbReference type="Proteomes" id="UP000218231">
    <property type="component" value="Unassembled WGS sequence"/>
</dbReference>
<evidence type="ECO:0000313" key="1">
    <source>
        <dbReference type="EMBL" id="PAV78110.1"/>
    </source>
</evidence>
<organism evidence="1 2">
    <name type="scientific">Diploscapter pachys</name>
    <dbReference type="NCBI Taxonomy" id="2018661"/>
    <lineage>
        <taxon>Eukaryota</taxon>
        <taxon>Metazoa</taxon>
        <taxon>Ecdysozoa</taxon>
        <taxon>Nematoda</taxon>
        <taxon>Chromadorea</taxon>
        <taxon>Rhabditida</taxon>
        <taxon>Rhabditina</taxon>
        <taxon>Rhabditomorpha</taxon>
        <taxon>Rhabditoidea</taxon>
        <taxon>Rhabditidae</taxon>
        <taxon>Diploscapter</taxon>
    </lineage>
</organism>
<accession>A0A2A2KVY4</accession>
<proteinExistence type="predicted"/>
<name>A0A2A2KVY4_9BILA</name>
<comment type="caution">
    <text evidence="1">The sequence shown here is derived from an EMBL/GenBank/DDBJ whole genome shotgun (WGS) entry which is preliminary data.</text>
</comment>
<evidence type="ECO:0000313" key="2">
    <source>
        <dbReference type="Proteomes" id="UP000218231"/>
    </source>
</evidence>
<sequence>MAIMSQVMERSSAKMKMDNLSIRTTTFCRQTTRDKPSSFLPKLRPLNLPTKSSTKMEIFFRQTPVDLQLVLTVDPSSLIPLVIPLVRTVHPSRRTNKAATWQSWMFRLLLVL</sequence>
<gene>
    <name evidence="1" type="ORF">WR25_15808</name>
</gene>
<dbReference type="AlphaFoldDB" id="A0A2A2KVY4"/>
<dbReference type="EMBL" id="LIAE01007614">
    <property type="protein sequence ID" value="PAV78110.1"/>
    <property type="molecule type" value="Genomic_DNA"/>
</dbReference>
<reference evidence="1 2" key="1">
    <citation type="journal article" date="2017" name="Curr. Biol.">
        <title>Genome architecture and evolution of a unichromosomal asexual nematode.</title>
        <authorList>
            <person name="Fradin H."/>
            <person name="Zegar C."/>
            <person name="Gutwein M."/>
            <person name="Lucas J."/>
            <person name="Kovtun M."/>
            <person name="Corcoran D."/>
            <person name="Baugh L.R."/>
            <person name="Kiontke K."/>
            <person name="Gunsalus K."/>
            <person name="Fitch D.H."/>
            <person name="Piano F."/>
        </authorList>
    </citation>
    <scope>NUCLEOTIDE SEQUENCE [LARGE SCALE GENOMIC DNA]</scope>
    <source>
        <strain evidence="1">PF1309</strain>
    </source>
</reference>
<protein>
    <submittedName>
        <fullName evidence="1">Uncharacterized protein</fullName>
    </submittedName>
</protein>